<feature type="domain" description="PLD phosphodiesterase" evidence="10">
    <location>
        <begin position="139"/>
        <end position="166"/>
    </location>
</feature>
<dbReference type="GO" id="GO:0016740">
    <property type="term" value="F:transferase activity"/>
    <property type="evidence" value="ECO:0007669"/>
    <property type="project" value="UniProtKB-KW"/>
</dbReference>
<dbReference type="InterPro" id="IPR022924">
    <property type="entry name" value="Cardiolipin_synthase"/>
</dbReference>
<dbReference type="EC" id="2.7.8.-" evidence="8"/>
<reference evidence="11 12" key="1">
    <citation type="submission" date="2023-07" db="EMBL/GenBank/DDBJ databases">
        <title>Genomic Encyclopedia of Type Strains, Phase IV (KMG-IV): sequencing the most valuable type-strain genomes for metagenomic binning, comparative biology and taxonomic classification.</title>
        <authorList>
            <person name="Goeker M."/>
        </authorList>
    </citation>
    <scope>NUCLEOTIDE SEQUENCE [LARGE SCALE GENOMIC DNA]</scope>
    <source>
        <strain evidence="11 12">DSM 23837</strain>
    </source>
</reference>
<keyword evidence="5" id="KW-0677">Repeat</keyword>
<evidence type="ECO:0000256" key="2">
    <source>
        <dbReference type="ARBA" id="ARBA00022475"/>
    </source>
</evidence>
<proteinExistence type="predicted"/>
<comment type="caution">
    <text evidence="11">The sequence shown here is derived from an EMBL/GenBank/DDBJ whole genome shotgun (WGS) entry which is preliminary data.</text>
</comment>
<feature type="domain" description="PLD phosphodiesterase" evidence="10">
    <location>
        <begin position="312"/>
        <end position="339"/>
    </location>
</feature>
<dbReference type="Gene3D" id="3.30.870.10">
    <property type="entry name" value="Endonuclease Chain A"/>
    <property type="match status" value="2"/>
</dbReference>
<dbReference type="InterPro" id="IPR001736">
    <property type="entry name" value="PLipase_D/transphosphatidylase"/>
</dbReference>
<evidence type="ECO:0000256" key="9">
    <source>
        <dbReference type="SAM" id="Phobius"/>
    </source>
</evidence>
<dbReference type="CDD" id="cd09112">
    <property type="entry name" value="PLDc_CLS_2"/>
    <property type="match status" value="1"/>
</dbReference>
<dbReference type="InterPro" id="IPR025202">
    <property type="entry name" value="PLD-like_dom"/>
</dbReference>
<keyword evidence="6 9" id="KW-1133">Transmembrane helix</keyword>
<evidence type="ECO:0000256" key="4">
    <source>
        <dbReference type="ARBA" id="ARBA00022692"/>
    </source>
</evidence>
<keyword evidence="7 9" id="KW-0472">Membrane</keyword>
<dbReference type="Pfam" id="PF13091">
    <property type="entry name" value="PLDc_2"/>
    <property type="match status" value="2"/>
</dbReference>
<dbReference type="RefSeq" id="WP_307231570.1">
    <property type="nucleotide sequence ID" value="NZ_JAUSTT010000023.1"/>
</dbReference>
<keyword evidence="2" id="KW-1003">Cell membrane</keyword>
<dbReference type="NCBIfam" id="TIGR04265">
    <property type="entry name" value="bac_cardiolipin"/>
    <property type="match status" value="1"/>
</dbReference>
<dbReference type="PROSITE" id="PS50035">
    <property type="entry name" value="PLD"/>
    <property type="match status" value="2"/>
</dbReference>
<dbReference type="SUPFAM" id="SSF56024">
    <property type="entry name" value="Phospholipase D/nuclease"/>
    <property type="match status" value="2"/>
</dbReference>
<sequence length="399" mass="46461">MKWILIISIIIIAWCVVDFHLGKRLHRKKLRKREYPLRNGELTFITTGKDLFNMFFSDIQHAASTIHILFFIVKNDKISMEFMTLLQKKAKEGVQVRLLLDWAGSRFHVSRKTLQQLKAAGVEIEFSHQPSFPFYFFSLQQRNHRKITVIDGKIGYTGGYNIGKEYINLDPVLSPWRDYHLRITGESVGDLQQEFLIDWERIHHIDGKIHSISPSPSLTAHHVQHRFFPSEGQYLEEEFGDLIDGAKQSIEIGTPYFVPTKILFEKLLAAVRRGIAVTILIPNKSDHSLVKEASFRYLRPLLREGATVYQYMNGFFHAKVMIIDRNMCDIGTANFDRRSIALNHEVNCFIYDQAFTDQVASVFQKDILHSELLTLRDLQQTTWITKIKELTAWMIQDYL</sequence>
<feature type="transmembrane region" description="Helical" evidence="9">
    <location>
        <begin position="6"/>
        <end position="22"/>
    </location>
</feature>
<evidence type="ECO:0000313" key="11">
    <source>
        <dbReference type="EMBL" id="MDQ0177517.1"/>
    </source>
</evidence>
<keyword evidence="3 11" id="KW-0808">Transferase</keyword>
<evidence type="ECO:0000256" key="3">
    <source>
        <dbReference type="ARBA" id="ARBA00022679"/>
    </source>
</evidence>
<keyword evidence="4 9" id="KW-0812">Transmembrane</keyword>
<dbReference type="Proteomes" id="UP001223586">
    <property type="component" value="Unassembled WGS sequence"/>
</dbReference>
<name>A0ABT9WW45_9BACI</name>
<dbReference type="PIRSF" id="PIRSF000850">
    <property type="entry name" value="Phospholipase_D_PSS"/>
    <property type="match status" value="1"/>
</dbReference>
<gene>
    <name evidence="11" type="ORF">J2S08_003397</name>
</gene>
<protein>
    <recommendedName>
        <fullName evidence="8">Cardiolipin synthase</fullName>
        <ecNumber evidence="8">2.7.8.-</ecNumber>
    </recommendedName>
</protein>
<evidence type="ECO:0000259" key="10">
    <source>
        <dbReference type="PROSITE" id="PS50035"/>
    </source>
</evidence>
<dbReference type="PANTHER" id="PTHR21248">
    <property type="entry name" value="CARDIOLIPIN SYNTHASE"/>
    <property type="match status" value="1"/>
</dbReference>
<accession>A0ABT9WW45</accession>
<evidence type="ECO:0000256" key="5">
    <source>
        <dbReference type="ARBA" id="ARBA00022737"/>
    </source>
</evidence>
<dbReference type="CDD" id="cd09110">
    <property type="entry name" value="PLDc_CLS_1"/>
    <property type="match status" value="1"/>
</dbReference>
<comment type="subcellular location">
    <subcellularLocation>
        <location evidence="1">Cell membrane</location>
    </subcellularLocation>
</comment>
<keyword evidence="12" id="KW-1185">Reference proteome</keyword>
<organism evidence="11 12">
    <name type="scientific">Bacillus chungangensis</name>
    <dbReference type="NCBI Taxonomy" id="587633"/>
    <lineage>
        <taxon>Bacteria</taxon>
        <taxon>Bacillati</taxon>
        <taxon>Bacillota</taxon>
        <taxon>Bacilli</taxon>
        <taxon>Bacillales</taxon>
        <taxon>Bacillaceae</taxon>
        <taxon>Bacillus</taxon>
    </lineage>
</organism>
<dbReference type="SMART" id="SM00155">
    <property type="entry name" value="PLDc"/>
    <property type="match status" value="2"/>
</dbReference>
<dbReference type="EMBL" id="JAUSTT010000023">
    <property type="protein sequence ID" value="MDQ0177517.1"/>
    <property type="molecule type" value="Genomic_DNA"/>
</dbReference>
<evidence type="ECO:0000256" key="6">
    <source>
        <dbReference type="ARBA" id="ARBA00022989"/>
    </source>
</evidence>
<evidence type="ECO:0000256" key="7">
    <source>
        <dbReference type="ARBA" id="ARBA00023136"/>
    </source>
</evidence>
<evidence type="ECO:0000256" key="1">
    <source>
        <dbReference type="ARBA" id="ARBA00004236"/>
    </source>
</evidence>
<evidence type="ECO:0000313" key="12">
    <source>
        <dbReference type="Proteomes" id="UP001223586"/>
    </source>
</evidence>
<evidence type="ECO:0000256" key="8">
    <source>
        <dbReference type="NCBIfam" id="TIGR04265"/>
    </source>
</evidence>
<dbReference type="PANTHER" id="PTHR21248:SF7">
    <property type="entry name" value="MINOR CARDIOLIPIN SYNTHASE CLSB"/>
    <property type="match status" value="1"/>
</dbReference>